<keyword evidence="2" id="KW-1185">Reference proteome</keyword>
<reference evidence="1 2" key="1">
    <citation type="submission" date="2021-05" db="EMBL/GenBank/DDBJ databases">
        <title>Genome Assembly of Synthetic Allotetraploid Brassica napus Reveals Homoeologous Exchanges between Subgenomes.</title>
        <authorList>
            <person name="Davis J.T."/>
        </authorList>
    </citation>
    <scope>NUCLEOTIDE SEQUENCE [LARGE SCALE GENOMIC DNA]</scope>
    <source>
        <strain evidence="2">cv. Da-Ae</strain>
        <tissue evidence="1">Seedling</tissue>
    </source>
</reference>
<sequence length="286" mass="31141">MELAETGGSLSREELILVEVVPSPDLRREYSEPERFRVGFLGFGVIRFSLFGSLRCSSSWSDSAGSCHGWARGGFLRVGEIPVPIRRYQECSGTVLVLEARLTADVIVVKVSCSIPHVCVSGYVLMGRQGGFKTHHNSFGTLILGVLFSFFSGSLATTSLEEFKSLGLNCCGARESFAVSESASRQCSHPGAVVFYGGVADFLAASAYSFWESVQASCGASFIPALVALARHCYVLELSPLVILSFIDRESYELCGDHRELATPETLRELPASEKTRRTSHSRELC</sequence>
<dbReference type="EMBL" id="JAGKQM010000018">
    <property type="protein sequence ID" value="KAH0862277.1"/>
    <property type="molecule type" value="Genomic_DNA"/>
</dbReference>
<proteinExistence type="predicted"/>
<organism evidence="1 2">
    <name type="scientific">Brassica napus</name>
    <name type="common">Rape</name>
    <dbReference type="NCBI Taxonomy" id="3708"/>
    <lineage>
        <taxon>Eukaryota</taxon>
        <taxon>Viridiplantae</taxon>
        <taxon>Streptophyta</taxon>
        <taxon>Embryophyta</taxon>
        <taxon>Tracheophyta</taxon>
        <taxon>Spermatophyta</taxon>
        <taxon>Magnoliopsida</taxon>
        <taxon>eudicotyledons</taxon>
        <taxon>Gunneridae</taxon>
        <taxon>Pentapetalae</taxon>
        <taxon>rosids</taxon>
        <taxon>malvids</taxon>
        <taxon>Brassicales</taxon>
        <taxon>Brassicaceae</taxon>
        <taxon>Brassiceae</taxon>
        <taxon>Brassica</taxon>
    </lineage>
</organism>
<name>A0ABQ7Y258_BRANA</name>
<dbReference type="Proteomes" id="UP000824890">
    <property type="component" value="Unassembled WGS sequence"/>
</dbReference>
<evidence type="ECO:0000313" key="2">
    <source>
        <dbReference type="Proteomes" id="UP000824890"/>
    </source>
</evidence>
<accession>A0ABQ7Y258</accession>
<protein>
    <submittedName>
        <fullName evidence="1">Uncharacterized protein</fullName>
    </submittedName>
</protein>
<comment type="caution">
    <text evidence="1">The sequence shown here is derived from an EMBL/GenBank/DDBJ whole genome shotgun (WGS) entry which is preliminary data.</text>
</comment>
<evidence type="ECO:0000313" key="1">
    <source>
        <dbReference type="EMBL" id="KAH0862277.1"/>
    </source>
</evidence>
<gene>
    <name evidence="1" type="ORF">HID58_079488</name>
</gene>